<sequence>MEREELERLVGGRLRLGFDEILNHPRLPEARHAYLSHFVGLYEGDPFLVRLLLEAGRFFVFHCAAVIETAQDPARRETWFTVAALKEQLAIFGYASGRQVDHLVARLREVGYLEQHRAPGDGRVRLLASTPKLRAHHTEWLATHYVPLAILFPHHDYRPVLSRDRAFHALHCGTCLPFHPVAARLMMTLAERLLFFTHAAGPLIENVVLKAAMDAADPTAAVPYIDAADRFGVSRTHVRNLMQDAERAGLVKITGRGGRSILILPRFWVAYDHGLAVGMYLHDAVNVVAMQRWATSNKEGDTTAPPDRTVTASHSS</sequence>
<dbReference type="InterPro" id="IPR036390">
    <property type="entry name" value="WH_DNA-bd_sf"/>
</dbReference>
<dbReference type="RefSeq" id="WP_151643342.1">
    <property type="nucleotide sequence ID" value="NZ_CP044543.1"/>
</dbReference>
<dbReference type="SUPFAM" id="SSF46785">
    <property type="entry name" value="Winged helix' DNA-binding domain"/>
    <property type="match status" value="1"/>
</dbReference>
<accession>A0A5P6P1R9</accession>
<reference evidence="3" key="1">
    <citation type="submission" date="2019-10" db="EMBL/GenBank/DDBJ databases">
        <title>Complete Genome Sequence of Bradyrhizobium betae type strain PL7HG1T.</title>
        <authorList>
            <person name="Bromfield E.S.P."/>
            <person name="Cloutier S."/>
        </authorList>
    </citation>
    <scope>NUCLEOTIDE SEQUENCE [LARGE SCALE GENOMIC DNA]</scope>
    <source>
        <strain evidence="3">PL7HG1</strain>
    </source>
</reference>
<dbReference type="OrthoDB" id="7594252at2"/>
<dbReference type="KEGG" id="bbet:F8237_07545"/>
<dbReference type="Gene3D" id="1.10.10.10">
    <property type="entry name" value="Winged helix-like DNA-binding domain superfamily/Winged helix DNA-binding domain"/>
    <property type="match status" value="1"/>
</dbReference>
<gene>
    <name evidence="2" type="ORF">F8237_07545</name>
</gene>
<dbReference type="AlphaFoldDB" id="A0A5P6P1R9"/>
<evidence type="ECO:0000313" key="3">
    <source>
        <dbReference type="Proteomes" id="UP000325641"/>
    </source>
</evidence>
<organism evidence="2 3">
    <name type="scientific">Bradyrhizobium betae</name>
    <dbReference type="NCBI Taxonomy" id="244734"/>
    <lineage>
        <taxon>Bacteria</taxon>
        <taxon>Pseudomonadati</taxon>
        <taxon>Pseudomonadota</taxon>
        <taxon>Alphaproteobacteria</taxon>
        <taxon>Hyphomicrobiales</taxon>
        <taxon>Nitrobacteraceae</taxon>
        <taxon>Bradyrhizobium</taxon>
    </lineage>
</organism>
<evidence type="ECO:0000313" key="2">
    <source>
        <dbReference type="EMBL" id="QFI72250.1"/>
    </source>
</evidence>
<proteinExistence type="predicted"/>
<feature type="region of interest" description="Disordered" evidence="1">
    <location>
        <begin position="296"/>
        <end position="316"/>
    </location>
</feature>
<dbReference type="Proteomes" id="UP000325641">
    <property type="component" value="Chromosome"/>
</dbReference>
<name>A0A5P6P1R9_9BRAD</name>
<protein>
    <submittedName>
        <fullName evidence="2">Rrf2 family transcriptional regulator</fullName>
    </submittedName>
</protein>
<dbReference type="EMBL" id="CP044543">
    <property type="protein sequence ID" value="QFI72250.1"/>
    <property type="molecule type" value="Genomic_DNA"/>
</dbReference>
<evidence type="ECO:0000256" key="1">
    <source>
        <dbReference type="SAM" id="MobiDB-lite"/>
    </source>
</evidence>
<dbReference type="InterPro" id="IPR036388">
    <property type="entry name" value="WH-like_DNA-bd_sf"/>
</dbReference>